<accession>A0AAN9K0Q2</accession>
<proteinExistence type="predicted"/>
<evidence type="ECO:0000313" key="2">
    <source>
        <dbReference type="Proteomes" id="UP001367508"/>
    </source>
</evidence>
<organism evidence="1 2">
    <name type="scientific">Canavalia gladiata</name>
    <name type="common">Sword bean</name>
    <name type="synonym">Dolichos gladiatus</name>
    <dbReference type="NCBI Taxonomy" id="3824"/>
    <lineage>
        <taxon>Eukaryota</taxon>
        <taxon>Viridiplantae</taxon>
        <taxon>Streptophyta</taxon>
        <taxon>Embryophyta</taxon>
        <taxon>Tracheophyta</taxon>
        <taxon>Spermatophyta</taxon>
        <taxon>Magnoliopsida</taxon>
        <taxon>eudicotyledons</taxon>
        <taxon>Gunneridae</taxon>
        <taxon>Pentapetalae</taxon>
        <taxon>rosids</taxon>
        <taxon>fabids</taxon>
        <taxon>Fabales</taxon>
        <taxon>Fabaceae</taxon>
        <taxon>Papilionoideae</taxon>
        <taxon>50 kb inversion clade</taxon>
        <taxon>NPAAA clade</taxon>
        <taxon>indigoferoid/millettioid clade</taxon>
        <taxon>Phaseoleae</taxon>
        <taxon>Canavalia</taxon>
    </lineage>
</organism>
<keyword evidence="2" id="KW-1185">Reference proteome</keyword>
<dbReference type="EMBL" id="JAYMYQ010000010">
    <property type="protein sequence ID" value="KAK7307783.1"/>
    <property type="molecule type" value="Genomic_DNA"/>
</dbReference>
<gene>
    <name evidence="1" type="ORF">VNO77_41147</name>
</gene>
<dbReference type="AlphaFoldDB" id="A0AAN9K0Q2"/>
<protein>
    <submittedName>
        <fullName evidence="1">Uncharacterized protein</fullName>
    </submittedName>
</protein>
<sequence>MRSDCFRMFSKFSAPQLDGNLGIMGWFMKLTWKQWICQETKITIRVVSVSNSKSDYNNGNKTENYSLKAH</sequence>
<name>A0AAN9K0Q2_CANGL</name>
<evidence type="ECO:0000313" key="1">
    <source>
        <dbReference type="EMBL" id="KAK7307783.1"/>
    </source>
</evidence>
<dbReference type="Proteomes" id="UP001367508">
    <property type="component" value="Unassembled WGS sequence"/>
</dbReference>
<reference evidence="1 2" key="1">
    <citation type="submission" date="2024-01" db="EMBL/GenBank/DDBJ databases">
        <title>The genomes of 5 underutilized Papilionoideae crops provide insights into root nodulation and disease resistanc.</title>
        <authorList>
            <person name="Jiang F."/>
        </authorList>
    </citation>
    <scope>NUCLEOTIDE SEQUENCE [LARGE SCALE GENOMIC DNA]</scope>
    <source>
        <strain evidence="1">LVBAO_FW01</strain>
        <tissue evidence="1">Leaves</tissue>
    </source>
</reference>
<comment type="caution">
    <text evidence="1">The sequence shown here is derived from an EMBL/GenBank/DDBJ whole genome shotgun (WGS) entry which is preliminary data.</text>
</comment>